<proteinExistence type="predicted"/>
<dbReference type="Proteomes" id="UP000600865">
    <property type="component" value="Unassembled WGS sequence"/>
</dbReference>
<gene>
    <name evidence="3" type="ORF">GCM10011309_05080</name>
</gene>
<keyword evidence="2" id="KW-0812">Transmembrane</keyword>
<keyword evidence="2" id="KW-1133">Transmembrane helix</keyword>
<dbReference type="AlphaFoldDB" id="A0A918KE62"/>
<dbReference type="InterPro" id="IPR021274">
    <property type="entry name" value="DUF2853"/>
</dbReference>
<feature type="compositionally biased region" description="Basic residues" evidence="1">
    <location>
        <begin position="309"/>
        <end position="324"/>
    </location>
</feature>
<dbReference type="Gene3D" id="1.10.150.20">
    <property type="entry name" value="5' to 3' exonuclease, C-terminal subdomain"/>
    <property type="match status" value="1"/>
</dbReference>
<feature type="compositionally biased region" description="Basic residues" evidence="1">
    <location>
        <begin position="287"/>
        <end position="302"/>
    </location>
</feature>
<organism evidence="3 4">
    <name type="scientific">Litorimonas cladophorae</name>
    <dbReference type="NCBI Taxonomy" id="1220491"/>
    <lineage>
        <taxon>Bacteria</taxon>
        <taxon>Pseudomonadati</taxon>
        <taxon>Pseudomonadota</taxon>
        <taxon>Alphaproteobacteria</taxon>
        <taxon>Maricaulales</taxon>
        <taxon>Robiginitomaculaceae</taxon>
    </lineage>
</organism>
<feature type="compositionally biased region" description="Basic residues" evidence="1">
    <location>
        <begin position="176"/>
        <end position="201"/>
    </location>
</feature>
<evidence type="ECO:0000256" key="2">
    <source>
        <dbReference type="SAM" id="Phobius"/>
    </source>
</evidence>
<dbReference type="EMBL" id="BMYV01000001">
    <property type="protein sequence ID" value="GGX58683.1"/>
    <property type="molecule type" value="Genomic_DNA"/>
</dbReference>
<dbReference type="SUPFAM" id="SSF158587">
    <property type="entry name" value="Jann4075-like"/>
    <property type="match status" value="1"/>
</dbReference>
<protein>
    <submittedName>
        <fullName evidence="3">Uncharacterized protein</fullName>
    </submittedName>
</protein>
<evidence type="ECO:0000313" key="3">
    <source>
        <dbReference type="EMBL" id="GGX58683.1"/>
    </source>
</evidence>
<evidence type="ECO:0000313" key="4">
    <source>
        <dbReference type="Proteomes" id="UP000600865"/>
    </source>
</evidence>
<reference evidence="3 4" key="1">
    <citation type="journal article" date="2014" name="Int. J. Syst. Evol. Microbiol.">
        <title>Complete genome sequence of Corynebacterium casei LMG S-19264T (=DSM 44701T), isolated from a smear-ripened cheese.</title>
        <authorList>
            <consortium name="US DOE Joint Genome Institute (JGI-PGF)"/>
            <person name="Walter F."/>
            <person name="Albersmeier A."/>
            <person name="Kalinowski J."/>
            <person name="Ruckert C."/>
        </authorList>
    </citation>
    <scope>NUCLEOTIDE SEQUENCE [LARGE SCALE GENOMIC DNA]</scope>
    <source>
        <strain evidence="3 4">KCTC 23968</strain>
    </source>
</reference>
<feature type="transmembrane region" description="Helical" evidence="2">
    <location>
        <begin position="6"/>
        <end position="30"/>
    </location>
</feature>
<dbReference type="Pfam" id="PF11015">
    <property type="entry name" value="DUF2853"/>
    <property type="match status" value="1"/>
</dbReference>
<feature type="compositionally biased region" description="Low complexity" evidence="1">
    <location>
        <begin position="277"/>
        <end position="286"/>
    </location>
</feature>
<feature type="region of interest" description="Disordered" evidence="1">
    <location>
        <begin position="277"/>
        <end position="326"/>
    </location>
</feature>
<evidence type="ECO:0000256" key="1">
    <source>
        <dbReference type="SAM" id="MobiDB-lite"/>
    </source>
</evidence>
<comment type="caution">
    <text evidence="3">The sequence shown here is derived from an EMBL/GenBank/DDBJ whole genome shotgun (WGS) entry which is preliminary data.</text>
</comment>
<dbReference type="Gene3D" id="1.10.238.120">
    <property type="entry name" value="Jann4075-like"/>
    <property type="match status" value="1"/>
</dbReference>
<keyword evidence="4" id="KW-1185">Reference proteome</keyword>
<name>A0A918KE62_9PROT</name>
<dbReference type="InterPro" id="IPR023154">
    <property type="entry name" value="Jann4075-like_sf"/>
</dbReference>
<sequence length="434" mass="45918">MSNSLAFILCNLLWLLAAGLLGLLLGWLFFRGKKVDGDLSVEGEGALRAEADSLRARVQELEGSVSSRDTEISGLKGKLAAGAAGAAAATALAATTAGSKADDGDTDDTYALEWRNRYLAARVKYLESQLAEAPKAPAKKVASKKKATAAKAAGAASLAGAAVAAKPKTKAKVKAKAKAAPKPKAIPKAKAAAKPKAKAAPKPKVLYTDGPTDGAPDDLKLIKGIGPKFEKDLNSKGIYYFRQIAAWKKKDVTMVEGVIDSIPGRIERDSWVPQAKGFAKSAAAGSKTRKKPGPKPGTKRGKLTAAGKPRQKPGPKAGSKRGKAKPSEADAAFEKYFTNVQKYHPKARKPVVQGIVKHCGIALRTRDGSLVACSDEAELQTVADGFVTKKLGKTEGQMDLVKDVCQEMKGERFKSRVTFYYLAAKKARKLGQFT</sequence>
<keyword evidence="2" id="KW-0472">Membrane</keyword>
<accession>A0A918KE62</accession>
<feature type="region of interest" description="Disordered" evidence="1">
    <location>
        <begin position="176"/>
        <end position="211"/>
    </location>
</feature>
<dbReference type="RefSeq" id="WP_233349745.1">
    <property type="nucleotide sequence ID" value="NZ_BMYV01000001.1"/>
</dbReference>